<reference evidence="1" key="1">
    <citation type="journal article" date="2015" name="Nature">
        <title>Complex archaea that bridge the gap between prokaryotes and eukaryotes.</title>
        <authorList>
            <person name="Spang A."/>
            <person name="Saw J.H."/>
            <person name="Jorgensen S.L."/>
            <person name="Zaremba-Niedzwiedzka K."/>
            <person name="Martijn J."/>
            <person name="Lind A.E."/>
            <person name="van Eijk R."/>
            <person name="Schleper C."/>
            <person name="Guy L."/>
            <person name="Ettema T.J."/>
        </authorList>
    </citation>
    <scope>NUCLEOTIDE SEQUENCE</scope>
</reference>
<organism evidence="1">
    <name type="scientific">marine sediment metagenome</name>
    <dbReference type="NCBI Taxonomy" id="412755"/>
    <lineage>
        <taxon>unclassified sequences</taxon>
        <taxon>metagenomes</taxon>
        <taxon>ecological metagenomes</taxon>
    </lineage>
</organism>
<protein>
    <submittedName>
        <fullName evidence="1">Uncharacterized protein</fullName>
    </submittedName>
</protein>
<dbReference type="AlphaFoldDB" id="A0A0F9A7C5"/>
<accession>A0A0F9A7C5</accession>
<evidence type="ECO:0000313" key="1">
    <source>
        <dbReference type="EMBL" id="KKK94095.1"/>
    </source>
</evidence>
<comment type="caution">
    <text evidence="1">The sequence shown here is derived from an EMBL/GenBank/DDBJ whole genome shotgun (WGS) entry which is preliminary data.</text>
</comment>
<sequence length="52" mass="6174">MKIDLDKDKVFFNWMVETYGKRCKDFEVGCACCEGWLLYDKLIQEEFASGRN</sequence>
<proteinExistence type="predicted"/>
<dbReference type="EMBL" id="LAZR01047494">
    <property type="protein sequence ID" value="KKK94095.1"/>
    <property type="molecule type" value="Genomic_DNA"/>
</dbReference>
<gene>
    <name evidence="1" type="ORF">LCGC14_2686320</name>
</gene>
<name>A0A0F9A7C5_9ZZZZ</name>